<reference evidence="1 2" key="1">
    <citation type="submission" date="2024-01" db="EMBL/GenBank/DDBJ databases">
        <title>Genome assemblies of Stephania.</title>
        <authorList>
            <person name="Yang L."/>
        </authorList>
    </citation>
    <scope>NUCLEOTIDE SEQUENCE [LARGE SCALE GENOMIC DNA]</scope>
    <source>
        <strain evidence="1">YNDBR</strain>
        <tissue evidence="1">Leaf</tissue>
    </source>
</reference>
<keyword evidence="2" id="KW-1185">Reference proteome</keyword>
<proteinExistence type="predicted"/>
<name>A0AAP0F2B3_9MAGN</name>
<dbReference type="EMBL" id="JBBNAF010000011">
    <property type="protein sequence ID" value="KAK9099339.1"/>
    <property type="molecule type" value="Genomic_DNA"/>
</dbReference>
<comment type="caution">
    <text evidence="1">The sequence shown here is derived from an EMBL/GenBank/DDBJ whole genome shotgun (WGS) entry which is preliminary data.</text>
</comment>
<accession>A0AAP0F2B3</accession>
<organism evidence="1 2">
    <name type="scientific">Stephania yunnanensis</name>
    <dbReference type="NCBI Taxonomy" id="152371"/>
    <lineage>
        <taxon>Eukaryota</taxon>
        <taxon>Viridiplantae</taxon>
        <taxon>Streptophyta</taxon>
        <taxon>Embryophyta</taxon>
        <taxon>Tracheophyta</taxon>
        <taxon>Spermatophyta</taxon>
        <taxon>Magnoliopsida</taxon>
        <taxon>Ranunculales</taxon>
        <taxon>Menispermaceae</taxon>
        <taxon>Menispermoideae</taxon>
        <taxon>Cissampelideae</taxon>
        <taxon>Stephania</taxon>
    </lineage>
</organism>
<dbReference type="AlphaFoldDB" id="A0AAP0F2B3"/>
<dbReference type="Proteomes" id="UP001420932">
    <property type="component" value="Unassembled WGS sequence"/>
</dbReference>
<gene>
    <name evidence="1" type="ORF">Syun_026384</name>
</gene>
<protein>
    <submittedName>
        <fullName evidence="1">Uncharacterized protein</fullName>
    </submittedName>
</protein>
<evidence type="ECO:0000313" key="1">
    <source>
        <dbReference type="EMBL" id="KAK9099339.1"/>
    </source>
</evidence>
<sequence length="103" mass="11501">MTLLVCEVAESTFLGSATTPASPSPAIAECVWLKSRVAKARRFSRHACASDALDRVEEEVNVLVECRDKVECVISEELKEIGWNRRIRLDPVLLCDVVLVNWS</sequence>
<evidence type="ECO:0000313" key="2">
    <source>
        <dbReference type="Proteomes" id="UP001420932"/>
    </source>
</evidence>